<evidence type="ECO:0000313" key="1">
    <source>
        <dbReference type="EMBL" id="TGJ62709.1"/>
    </source>
</evidence>
<gene>
    <name evidence="1" type="ORF">EYR41_011897</name>
</gene>
<evidence type="ECO:0000313" key="2">
    <source>
        <dbReference type="Proteomes" id="UP000297595"/>
    </source>
</evidence>
<organism evidence="1 2">
    <name type="scientific">Orbilia oligospora</name>
    <name type="common">Nematode-trapping fungus</name>
    <name type="synonym">Arthrobotrys oligospora</name>
    <dbReference type="NCBI Taxonomy" id="2813651"/>
    <lineage>
        <taxon>Eukaryota</taxon>
        <taxon>Fungi</taxon>
        <taxon>Dikarya</taxon>
        <taxon>Ascomycota</taxon>
        <taxon>Pezizomycotina</taxon>
        <taxon>Orbiliomycetes</taxon>
        <taxon>Orbiliales</taxon>
        <taxon>Orbiliaceae</taxon>
        <taxon>Orbilia</taxon>
    </lineage>
</organism>
<accession>A0A7C8PCQ9</accession>
<dbReference type="AlphaFoldDB" id="A0A7C8PCQ9"/>
<name>A0A7C8PCQ9_ORBOL</name>
<protein>
    <submittedName>
        <fullName evidence="1">Uncharacterized protein</fullName>
    </submittedName>
</protein>
<proteinExistence type="predicted"/>
<comment type="caution">
    <text evidence="1">The sequence shown here is derived from an EMBL/GenBank/DDBJ whole genome shotgun (WGS) entry which is preliminary data.</text>
</comment>
<reference evidence="1 2" key="1">
    <citation type="submission" date="2019-03" db="EMBL/GenBank/DDBJ databases">
        <title>Nematode-trapping fungi genome.</title>
        <authorList>
            <person name="Vidal-Diez De Ulzurrun G."/>
        </authorList>
    </citation>
    <scope>NUCLEOTIDE SEQUENCE [LARGE SCALE GENOMIC DNA]</scope>
    <source>
        <strain evidence="1 2">TWF154</strain>
    </source>
</reference>
<dbReference type="Proteomes" id="UP000297595">
    <property type="component" value="Unassembled WGS sequence"/>
</dbReference>
<dbReference type="EMBL" id="SOZJ01000009">
    <property type="protein sequence ID" value="TGJ62709.1"/>
    <property type="molecule type" value="Genomic_DNA"/>
</dbReference>
<sequence length="83" mass="9312">MDSQALYYASGLFSPLILLVELILAPLCPELPFRLNDLSRWYCFSLSEMAEENENEATQVGAEYSGLQTAIGSRDNLAKDPYF</sequence>